<evidence type="ECO:0000313" key="3">
    <source>
        <dbReference type="Proteomes" id="UP000481861"/>
    </source>
</evidence>
<keyword evidence="3" id="KW-1185">Reference proteome</keyword>
<reference evidence="2 3" key="1">
    <citation type="submission" date="2020-01" db="EMBL/GenBank/DDBJ databases">
        <authorList>
            <consortium name="DOE Joint Genome Institute"/>
            <person name="Haridas S."/>
            <person name="Albert R."/>
            <person name="Binder M."/>
            <person name="Bloem J."/>
            <person name="Labutti K."/>
            <person name="Salamov A."/>
            <person name="Andreopoulos B."/>
            <person name="Baker S.E."/>
            <person name="Barry K."/>
            <person name="Bills G."/>
            <person name="Bluhm B.H."/>
            <person name="Cannon C."/>
            <person name="Castanera R."/>
            <person name="Culley D.E."/>
            <person name="Daum C."/>
            <person name="Ezra D."/>
            <person name="Gonzalez J.B."/>
            <person name="Henrissat B."/>
            <person name="Kuo A."/>
            <person name="Liang C."/>
            <person name="Lipzen A."/>
            <person name="Lutzoni F."/>
            <person name="Magnuson J."/>
            <person name="Mondo S."/>
            <person name="Nolan M."/>
            <person name="Ohm R."/>
            <person name="Pangilinan J."/>
            <person name="Park H.-J.H."/>
            <person name="Ramirez L."/>
            <person name="Alfaro M."/>
            <person name="Sun H."/>
            <person name="Tritt A."/>
            <person name="Yoshinaga Y."/>
            <person name="Zwiers L.-H.L."/>
            <person name="Turgeon B.G."/>
            <person name="Goodwin S.B."/>
            <person name="Spatafora J.W."/>
            <person name="Crous P.W."/>
            <person name="Grigoriev I.V."/>
        </authorList>
    </citation>
    <scope>NUCLEOTIDE SEQUENCE [LARGE SCALE GENOMIC DNA]</scope>
    <source>
        <strain evidence="2 3">CBS 611.86</strain>
    </source>
</reference>
<sequence>MSGSTIASSHDDAIALHKSCQVDETLLCIPTARPGVPDLNAAHIQASANAHDDSRSEHAGAQTPSETSLEYAPPSADVEALEVDDTCNSLETEEGPSPMVLDVIQVSANAHDSSGSEHAGAHTPNETSLEYSPLSADVEALGVGGIYNPPMADEDPDPIILDDTSDNPPAAWHSEEGHSYAPIQYPTAVPEVIDIEDYHESVPVAVDNPRHPPYPEVMSFVDDQQHSPVGKIIQHIFKNLAAHRPPIDVVTVNLNGTRVVLTTTDILRLHSGFLNTSLVDASFHLAMQRRSDDRVPQVRYISLDTLQRLRLLKDSPNDLHNKLTEIFISGAANCTSVAMILNVDNMHWVVLELRITGVALVYDALVTLMDHAVDRAVDDIMSLLRVSNVPRWNQVYRIEGRRRLADQLCGLQRTWYT</sequence>
<dbReference type="EMBL" id="JAADJZ010000022">
    <property type="protein sequence ID" value="KAF2867642.1"/>
    <property type="molecule type" value="Genomic_DNA"/>
</dbReference>
<name>A0A7C8M9R5_9PLEO</name>
<evidence type="ECO:0000256" key="1">
    <source>
        <dbReference type="SAM" id="MobiDB-lite"/>
    </source>
</evidence>
<proteinExistence type="predicted"/>
<feature type="region of interest" description="Disordered" evidence="1">
    <location>
        <begin position="46"/>
        <end position="74"/>
    </location>
</feature>
<protein>
    <submittedName>
        <fullName evidence="2">Uncharacterized protein</fullName>
    </submittedName>
</protein>
<organism evidence="2 3">
    <name type="scientific">Massariosphaeria phaeospora</name>
    <dbReference type="NCBI Taxonomy" id="100035"/>
    <lineage>
        <taxon>Eukaryota</taxon>
        <taxon>Fungi</taxon>
        <taxon>Dikarya</taxon>
        <taxon>Ascomycota</taxon>
        <taxon>Pezizomycotina</taxon>
        <taxon>Dothideomycetes</taxon>
        <taxon>Pleosporomycetidae</taxon>
        <taxon>Pleosporales</taxon>
        <taxon>Pleosporales incertae sedis</taxon>
        <taxon>Massariosphaeria</taxon>
    </lineage>
</organism>
<evidence type="ECO:0000313" key="2">
    <source>
        <dbReference type="EMBL" id="KAF2867642.1"/>
    </source>
</evidence>
<dbReference type="AlphaFoldDB" id="A0A7C8M9R5"/>
<gene>
    <name evidence="2" type="ORF">BDV95DRAFT_610554</name>
</gene>
<comment type="caution">
    <text evidence="2">The sequence shown here is derived from an EMBL/GenBank/DDBJ whole genome shotgun (WGS) entry which is preliminary data.</text>
</comment>
<accession>A0A7C8M9R5</accession>
<dbReference type="Proteomes" id="UP000481861">
    <property type="component" value="Unassembled WGS sequence"/>
</dbReference>
<feature type="region of interest" description="Disordered" evidence="1">
    <location>
        <begin position="110"/>
        <end position="129"/>
    </location>
</feature>